<keyword evidence="3" id="KW-1185">Reference proteome</keyword>
<sequence>MMGRRIDPKWLRRGILLVAVGAAAHLFTKQDTPRLVAGEVPREDPCAGFGGYFEGKGKSDAWGEFDITVNLRCKGDAFEGDVFAGPAAPIVRAVPNGRHIEIAFGAGGQDKLDVEADGEALRGRIFADGESADIALTRRGDGRPPPHLDSNADQWREDLRFLAAELPKRHAAPFAFMKRDAYEAAIADLERKLPESNGDAAFVGLNRIANGVGDGHTYIRNPPGSPLFAIKVRRFGDDYRLVAVGQENASARGARIVRIDGKPMAEVRELLWSLTPADENPSLREERLFDLLESGLALHGAGVLAARDRATFALEDGSGRAFEAVFRATEAKATAWAFDHAPLYRQRPDETFWFEWLPAPHSRVLYCSFRKYADLERHGAALMRAIDERKPEKLIIDLRLNHGGNFIEGVKYIVAPLAQRPLVNRKGHLFVLVGAETFSAAMSNASHFRAMTAATLVGQPIGEKPNSYQEPSEVKLPNSGLVLRYSTRFYAFLPGLADGGVSGVVNIPPEGKNVILPDRIIDTSWADFEAGRDPVLAGVLEAHGASSRFPASP</sequence>
<reference evidence="2 3" key="1">
    <citation type="submission" date="2021-12" db="EMBL/GenBank/DDBJ databases">
        <title>Discovery of the Pendulisporaceae a myxobacterial family with distinct sporulation behavior and unique specialized metabolism.</title>
        <authorList>
            <person name="Garcia R."/>
            <person name="Popoff A."/>
            <person name="Bader C.D."/>
            <person name="Loehr J."/>
            <person name="Walesch S."/>
            <person name="Walt C."/>
            <person name="Boldt J."/>
            <person name="Bunk B."/>
            <person name="Haeckl F.J.F.P.J."/>
            <person name="Gunesch A.P."/>
            <person name="Birkelbach J."/>
            <person name="Nuebel U."/>
            <person name="Pietschmann T."/>
            <person name="Bach T."/>
            <person name="Mueller R."/>
        </authorList>
    </citation>
    <scope>NUCLEOTIDE SEQUENCE [LARGE SCALE GENOMIC DNA]</scope>
    <source>
        <strain evidence="2 3">MSr11954</strain>
    </source>
</reference>
<dbReference type="Pfam" id="PF03572">
    <property type="entry name" value="Peptidase_S41"/>
    <property type="match status" value="1"/>
</dbReference>
<evidence type="ECO:0000313" key="2">
    <source>
        <dbReference type="EMBL" id="WXB18431.1"/>
    </source>
</evidence>
<dbReference type="SUPFAM" id="SSF52096">
    <property type="entry name" value="ClpP/crotonase"/>
    <property type="match status" value="1"/>
</dbReference>
<dbReference type="InterPro" id="IPR005151">
    <property type="entry name" value="Tail-specific_protease"/>
</dbReference>
<dbReference type="EMBL" id="CP089984">
    <property type="protein sequence ID" value="WXB18431.1"/>
    <property type="molecule type" value="Genomic_DNA"/>
</dbReference>
<dbReference type="InterPro" id="IPR029045">
    <property type="entry name" value="ClpP/crotonase-like_dom_sf"/>
</dbReference>
<organism evidence="2 3">
    <name type="scientific">Pendulispora albinea</name>
    <dbReference type="NCBI Taxonomy" id="2741071"/>
    <lineage>
        <taxon>Bacteria</taxon>
        <taxon>Pseudomonadati</taxon>
        <taxon>Myxococcota</taxon>
        <taxon>Myxococcia</taxon>
        <taxon>Myxococcales</taxon>
        <taxon>Sorangiineae</taxon>
        <taxon>Pendulisporaceae</taxon>
        <taxon>Pendulispora</taxon>
    </lineage>
</organism>
<name>A0ABZ2M7E6_9BACT</name>
<dbReference type="Gene3D" id="3.90.226.10">
    <property type="entry name" value="2-enoyl-CoA Hydratase, Chain A, domain 1"/>
    <property type="match status" value="1"/>
</dbReference>
<dbReference type="Proteomes" id="UP001370348">
    <property type="component" value="Chromosome"/>
</dbReference>
<accession>A0ABZ2M7E6</accession>
<evidence type="ECO:0000313" key="3">
    <source>
        <dbReference type="Proteomes" id="UP001370348"/>
    </source>
</evidence>
<gene>
    <name evidence="2" type="ORF">LZC94_14450</name>
</gene>
<feature type="domain" description="Tail specific protease" evidence="1">
    <location>
        <begin position="381"/>
        <end position="488"/>
    </location>
</feature>
<evidence type="ECO:0000259" key="1">
    <source>
        <dbReference type="Pfam" id="PF03572"/>
    </source>
</evidence>
<proteinExistence type="predicted"/>
<dbReference type="RefSeq" id="WP_394828060.1">
    <property type="nucleotide sequence ID" value="NZ_CP089984.1"/>
</dbReference>
<protein>
    <submittedName>
        <fullName evidence="2">S41 family peptidase</fullName>
    </submittedName>
</protein>